<dbReference type="EMBL" id="KN848088">
    <property type="protein sequence ID" value="KIX94301.1"/>
    <property type="molecule type" value="Genomic_DNA"/>
</dbReference>
<feature type="region of interest" description="Disordered" evidence="1">
    <location>
        <begin position="1"/>
        <end position="75"/>
    </location>
</feature>
<evidence type="ECO:0000313" key="2">
    <source>
        <dbReference type="EMBL" id="KIX94301.1"/>
    </source>
</evidence>
<dbReference type="RefSeq" id="XP_016628424.1">
    <property type="nucleotide sequence ID" value="XM_016780505.1"/>
</dbReference>
<sequence length="75" mass="8323">MPVHPSEENTDSHVFDQVAKESSDSTASDHPIHQDQQKAQAHHHQGKGPQISDSIPAETKSKEELKAQAQKMNKE</sequence>
<feature type="compositionally biased region" description="Basic and acidic residues" evidence="1">
    <location>
        <begin position="1"/>
        <end position="23"/>
    </location>
</feature>
<organism evidence="2 3">
    <name type="scientific">Fonsecaea multimorphosa CBS 102226</name>
    <dbReference type="NCBI Taxonomy" id="1442371"/>
    <lineage>
        <taxon>Eukaryota</taxon>
        <taxon>Fungi</taxon>
        <taxon>Dikarya</taxon>
        <taxon>Ascomycota</taxon>
        <taxon>Pezizomycotina</taxon>
        <taxon>Eurotiomycetes</taxon>
        <taxon>Chaetothyriomycetidae</taxon>
        <taxon>Chaetothyriales</taxon>
        <taxon>Herpotrichiellaceae</taxon>
        <taxon>Fonsecaea</taxon>
    </lineage>
</organism>
<evidence type="ECO:0000256" key="1">
    <source>
        <dbReference type="SAM" id="MobiDB-lite"/>
    </source>
</evidence>
<gene>
    <name evidence="2" type="ORF">Z520_10011</name>
</gene>
<proteinExistence type="predicted"/>
<keyword evidence="3" id="KW-1185">Reference proteome</keyword>
<protein>
    <submittedName>
        <fullName evidence="2">Uncharacterized protein</fullName>
    </submittedName>
</protein>
<evidence type="ECO:0000313" key="3">
    <source>
        <dbReference type="Proteomes" id="UP000053411"/>
    </source>
</evidence>
<feature type="compositionally biased region" description="Basic and acidic residues" evidence="1">
    <location>
        <begin position="59"/>
        <end position="75"/>
    </location>
</feature>
<accession>A0A0D2IAW9</accession>
<dbReference type="OrthoDB" id="2532734at2759"/>
<dbReference type="GeneID" id="27715757"/>
<dbReference type="AlphaFoldDB" id="A0A0D2IAW9"/>
<name>A0A0D2IAW9_9EURO</name>
<dbReference type="Proteomes" id="UP000053411">
    <property type="component" value="Unassembled WGS sequence"/>
</dbReference>
<reference evidence="2 3" key="1">
    <citation type="submission" date="2015-01" db="EMBL/GenBank/DDBJ databases">
        <title>The Genome Sequence of Fonsecaea multimorphosa CBS 102226.</title>
        <authorList>
            <consortium name="The Broad Institute Genomics Platform"/>
            <person name="Cuomo C."/>
            <person name="de Hoog S."/>
            <person name="Gorbushina A."/>
            <person name="Stielow B."/>
            <person name="Teixiera M."/>
            <person name="Abouelleil A."/>
            <person name="Chapman S.B."/>
            <person name="Priest M."/>
            <person name="Young S.K."/>
            <person name="Wortman J."/>
            <person name="Nusbaum C."/>
            <person name="Birren B."/>
        </authorList>
    </citation>
    <scope>NUCLEOTIDE SEQUENCE [LARGE SCALE GENOMIC DNA]</scope>
    <source>
        <strain evidence="2 3">CBS 102226</strain>
    </source>
</reference>
<dbReference type="VEuPathDB" id="FungiDB:Z520_10011"/>